<dbReference type="RefSeq" id="WP_170230502.1">
    <property type="nucleotide sequence ID" value="NZ_BAAAIK010000008.1"/>
</dbReference>
<reference evidence="2 3" key="1">
    <citation type="submission" date="2019-06" db="EMBL/GenBank/DDBJ databases">
        <title>Sequencing the genomes of 1000 actinobacteria strains.</title>
        <authorList>
            <person name="Klenk H.-P."/>
        </authorList>
    </citation>
    <scope>NUCLEOTIDE SEQUENCE [LARGE SCALE GENOMIC DNA]</scope>
    <source>
        <strain evidence="2 3">DSM 12335</strain>
    </source>
</reference>
<dbReference type="InterPro" id="IPR025358">
    <property type="entry name" value="DUF4262"/>
</dbReference>
<name>A0A542YLU4_9MICO</name>
<comment type="caution">
    <text evidence="2">The sequence shown here is derived from an EMBL/GenBank/DDBJ whole genome shotgun (WGS) entry which is preliminary data.</text>
</comment>
<evidence type="ECO:0000313" key="3">
    <source>
        <dbReference type="Proteomes" id="UP000319516"/>
    </source>
</evidence>
<dbReference type="Pfam" id="PF14081">
    <property type="entry name" value="DUF4262"/>
    <property type="match status" value="1"/>
</dbReference>
<gene>
    <name evidence="2" type="ORF">FB467_0131</name>
</gene>
<sequence>MTISPAIQAYWDQERREIIEHIRRFGVHLVYVSNEVGEECTCCAYLRSVGAERDPVPTEDTPENPPFCYTVGLYGIGHPELLVIGMERDACGTVLNALSGAIHVGRDLVPGEQLTVAGTDLLVEELPNPGQILFDANGFYERPPMASLPALQLTWADGRGRFPWEEGHESGPWPQPRPGEFRADLPG</sequence>
<evidence type="ECO:0000256" key="1">
    <source>
        <dbReference type="SAM" id="MobiDB-lite"/>
    </source>
</evidence>
<dbReference type="EMBL" id="VFOP01000001">
    <property type="protein sequence ID" value="TQL49066.1"/>
    <property type="molecule type" value="Genomic_DNA"/>
</dbReference>
<proteinExistence type="predicted"/>
<accession>A0A542YLU4</accession>
<feature type="region of interest" description="Disordered" evidence="1">
    <location>
        <begin position="163"/>
        <end position="187"/>
    </location>
</feature>
<dbReference type="Proteomes" id="UP000319516">
    <property type="component" value="Unassembled WGS sequence"/>
</dbReference>
<keyword evidence="3" id="KW-1185">Reference proteome</keyword>
<protein>
    <submittedName>
        <fullName evidence="2">Uncharacterized protein DUF4262</fullName>
    </submittedName>
</protein>
<evidence type="ECO:0000313" key="2">
    <source>
        <dbReference type="EMBL" id="TQL49066.1"/>
    </source>
</evidence>
<organism evidence="2 3">
    <name type="scientific">Ornithinicoccus hortensis</name>
    <dbReference type="NCBI Taxonomy" id="82346"/>
    <lineage>
        <taxon>Bacteria</taxon>
        <taxon>Bacillati</taxon>
        <taxon>Actinomycetota</taxon>
        <taxon>Actinomycetes</taxon>
        <taxon>Micrococcales</taxon>
        <taxon>Intrasporangiaceae</taxon>
        <taxon>Ornithinicoccus</taxon>
    </lineage>
</organism>
<dbReference type="AlphaFoldDB" id="A0A542YLU4"/>